<evidence type="ECO:0000256" key="6">
    <source>
        <dbReference type="SAM" id="Phobius"/>
    </source>
</evidence>
<feature type="transmembrane region" description="Helical" evidence="6">
    <location>
        <begin position="156"/>
        <end position="181"/>
    </location>
</feature>
<keyword evidence="5 6" id="KW-0472">Membrane</keyword>
<dbReference type="InterPro" id="IPR011701">
    <property type="entry name" value="MFS"/>
</dbReference>
<dbReference type="RefSeq" id="WP_209902393.1">
    <property type="nucleotide sequence ID" value="NZ_BAAAJW010000033.1"/>
</dbReference>
<feature type="transmembrane region" description="Helical" evidence="6">
    <location>
        <begin position="237"/>
        <end position="257"/>
    </location>
</feature>
<feature type="transmembrane region" description="Helical" evidence="6">
    <location>
        <begin position="291"/>
        <end position="310"/>
    </location>
</feature>
<feature type="domain" description="Major facilitator superfamily (MFS) profile" evidence="7">
    <location>
        <begin position="1"/>
        <end position="380"/>
    </location>
</feature>
<comment type="caution">
    <text evidence="8">The sequence shown here is derived from an EMBL/GenBank/DDBJ whole genome shotgun (WGS) entry which is preliminary data.</text>
</comment>
<dbReference type="PANTHER" id="PTHR43124">
    <property type="entry name" value="PURINE EFFLUX PUMP PBUE"/>
    <property type="match status" value="1"/>
</dbReference>
<reference evidence="8 9" key="1">
    <citation type="submission" date="2021-03" db="EMBL/GenBank/DDBJ databases">
        <title>Sequencing the genomes of 1000 actinobacteria strains.</title>
        <authorList>
            <person name="Klenk H.-P."/>
        </authorList>
    </citation>
    <scope>NUCLEOTIDE SEQUENCE [LARGE SCALE GENOMIC DNA]</scope>
    <source>
        <strain evidence="8 9">DSM 14566</strain>
    </source>
</reference>
<organism evidence="8 9">
    <name type="scientific">Brachybacterium sacelli</name>
    <dbReference type="NCBI Taxonomy" id="173364"/>
    <lineage>
        <taxon>Bacteria</taxon>
        <taxon>Bacillati</taxon>
        <taxon>Actinomycetota</taxon>
        <taxon>Actinomycetes</taxon>
        <taxon>Micrococcales</taxon>
        <taxon>Dermabacteraceae</taxon>
        <taxon>Brachybacterium</taxon>
    </lineage>
</organism>
<keyword evidence="3 6" id="KW-0812">Transmembrane</keyword>
<feature type="transmembrane region" description="Helical" evidence="6">
    <location>
        <begin position="264"/>
        <end position="285"/>
    </location>
</feature>
<dbReference type="PANTHER" id="PTHR43124:SF3">
    <property type="entry name" value="CHLORAMPHENICOL EFFLUX PUMP RV0191"/>
    <property type="match status" value="1"/>
</dbReference>
<comment type="subcellular location">
    <subcellularLocation>
        <location evidence="1">Cell membrane</location>
        <topology evidence="1">Multi-pass membrane protein</topology>
    </subcellularLocation>
</comment>
<feature type="transmembrane region" description="Helical" evidence="6">
    <location>
        <begin position="40"/>
        <end position="58"/>
    </location>
</feature>
<evidence type="ECO:0000259" key="7">
    <source>
        <dbReference type="PROSITE" id="PS50850"/>
    </source>
</evidence>
<evidence type="ECO:0000256" key="2">
    <source>
        <dbReference type="ARBA" id="ARBA00022475"/>
    </source>
</evidence>
<dbReference type="InterPro" id="IPR050189">
    <property type="entry name" value="MFS_Efflux_Transporters"/>
</dbReference>
<proteinExistence type="predicted"/>
<feature type="transmembrane region" description="Helical" evidence="6">
    <location>
        <begin position="358"/>
        <end position="378"/>
    </location>
</feature>
<keyword evidence="2" id="KW-1003">Cell membrane</keyword>
<evidence type="ECO:0000256" key="4">
    <source>
        <dbReference type="ARBA" id="ARBA00022989"/>
    </source>
</evidence>
<dbReference type="Gene3D" id="1.20.1250.20">
    <property type="entry name" value="MFS general substrate transporter like domains"/>
    <property type="match status" value="1"/>
</dbReference>
<feature type="transmembrane region" description="Helical" evidence="6">
    <location>
        <begin position="128"/>
        <end position="150"/>
    </location>
</feature>
<name>A0ABS4X299_9MICO</name>
<protein>
    <submittedName>
        <fullName evidence="8">DHA1 family inner membrane transport protein</fullName>
    </submittedName>
</protein>
<sequence>MPLAVFVLGLTVFSLGTTEFMVAGLLPELSAEFGVPASQAGWLISVFALGVVIGAPLITAATTRIPRKSALIGLLVIFIAGEVVATLAGSFEMLMAARVVTAVAHGAFFGIGAVLASDLVESERRARAISIMFGGLTIATIAGVPLGTFLGQQMGWRAAFGAVAILGVLDLIGVAALVPRLPDRTGGLDLHRELSAVANTRVWLALATTMLSQAGLYTAYTYIAPLLTDVTGFAPGWVAPLLGLFGVGTFIGSLVGGRLADRSLMATLCVGLTGLAAILAAFTLTAGHRPAMVATLALFGVGAFVINPALQTRVMNLTEHAPTLASTSNISPFNLGNALGPWLGGLGISAGAGLLAPSWIGALLALAALAVAMVSLAADRRVRNRTSEHTPMTKPG</sequence>
<dbReference type="SUPFAM" id="SSF103473">
    <property type="entry name" value="MFS general substrate transporter"/>
    <property type="match status" value="1"/>
</dbReference>
<evidence type="ECO:0000313" key="9">
    <source>
        <dbReference type="Proteomes" id="UP001519290"/>
    </source>
</evidence>
<evidence type="ECO:0000256" key="5">
    <source>
        <dbReference type="ARBA" id="ARBA00023136"/>
    </source>
</evidence>
<feature type="transmembrane region" description="Helical" evidence="6">
    <location>
        <begin position="331"/>
        <end position="352"/>
    </location>
</feature>
<accession>A0ABS4X299</accession>
<evidence type="ECO:0000256" key="1">
    <source>
        <dbReference type="ARBA" id="ARBA00004651"/>
    </source>
</evidence>
<dbReference type="Pfam" id="PF07690">
    <property type="entry name" value="MFS_1"/>
    <property type="match status" value="1"/>
</dbReference>
<evidence type="ECO:0000256" key="3">
    <source>
        <dbReference type="ARBA" id="ARBA00022692"/>
    </source>
</evidence>
<dbReference type="PROSITE" id="PS50850">
    <property type="entry name" value="MFS"/>
    <property type="match status" value="1"/>
</dbReference>
<feature type="transmembrane region" description="Helical" evidence="6">
    <location>
        <begin position="70"/>
        <end position="89"/>
    </location>
</feature>
<keyword evidence="4 6" id="KW-1133">Transmembrane helix</keyword>
<dbReference type="NCBIfam" id="NF033135">
    <property type="entry name" value="cmx_cmrA"/>
    <property type="match status" value="1"/>
</dbReference>
<dbReference type="CDD" id="cd17324">
    <property type="entry name" value="MFS_NepI_like"/>
    <property type="match status" value="1"/>
</dbReference>
<evidence type="ECO:0000313" key="8">
    <source>
        <dbReference type="EMBL" id="MBP2382501.1"/>
    </source>
</evidence>
<dbReference type="InterPro" id="IPR020846">
    <property type="entry name" value="MFS_dom"/>
</dbReference>
<keyword evidence="9" id="KW-1185">Reference proteome</keyword>
<dbReference type="Proteomes" id="UP001519290">
    <property type="component" value="Unassembled WGS sequence"/>
</dbReference>
<gene>
    <name evidence="8" type="ORF">JOF43_002458</name>
</gene>
<feature type="transmembrane region" description="Helical" evidence="6">
    <location>
        <begin position="202"/>
        <end position="225"/>
    </location>
</feature>
<feature type="transmembrane region" description="Helical" evidence="6">
    <location>
        <begin position="95"/>
        <end position="116"/>
    </location>
</feature>
<dbReference type="InterPro" id="IPR036259">
    <property type="entry name" value="MFS_trans_sf"/>
</dbReference>
<dbReference type="EMBL" id="JAGIOD010000001">
    <property type="protein sequence ID" value="MBP2382501.1"/>
    <property type="molecule type" value="Genomic_DNA"/>
</dbReference>